<dbReference type="InterPro" id="IPR052895">
    <property type="entry name" value="HetReg/Transcr_Mod"/>
</dbReference>
<name>A0AAJ0BGX2_9PEZI</name>
<dbReference type="InterPro" id="IPR010730">
    <property type="entry name" value="HET"/>
</dbReference>
<gene>
    <name evidence="2" type="ORF">QBC47DRAFT_440468</name>
</gene>
<reference evidence="2" key="1">
    <citation type="submission" date="2023-06" db="EMBL/GenBank/DDBJ databases">
        <title>Genome-scale phylogeny and comparative genomics of the fungal order Sordariales.</title>
        <authorList>
            <consortium name="Lawrence Berkeley National Laboratory"/>
            <person name="Hensen N."/>
            <person name="Bonometti L."/>
            <person name="Westerberg I."/>
            <person name="Brannstrom I.O."/>
            <person name="Guillou S."/>
            <person name="Cros-Aarteil S."/>
            <person name="Calhoun S."/>
            <person name="Haridas S."/>
            <person name="Kuo A."/>
            <person name="Mondo S."/>
            <person name="Pangilinan J."/>
            <person name="Riley R."/>
            <person name="Labutti K."/>
            <person name="Andreopoulos B."/>
            <person name="Lipzen A."/>
            <person name="Chen C."/>
            <person name="Yanf M."/>
            <person name="Daum C."/>
            <person name="Ng V."/>
            <person name="Clum A."/>
            <person name="Steindorff A."/>
            <person name="Ohm R."/>
            <person name="Martin F."/>
            <person name="Silar P."/>
            <person name="Natvig D."/>
            <person name="Lalanne C."/>
            <person name="Gautier V."/>
            <person name="Ament-Velasquez S.L."/>
            <person name="Kruys A."/>
            <person name="Hutchinson M.I."/>
            <person name="Powell A.J."/>
            <person name="Barry K."/>
            <person name="Miller A.N."/>
            <person name="Grigoriev I.V."/>
            <person name="Debuchy R."/>
            <person name="Gladieux P."/>
            <person name="Thoren M.H."/>
            <person name="Johannesson H."/>
        </authorList>
    </citation>
    <scope>NUCLEOTIDE SEQUENCE</scope>
    <source>
        <strain evidence="2">PSN4</strain>
    </source>
</reference>
<organism evidence="2 3">
    <name type="scientific">Echria macrotheca</name>
    <dbReference type="NCBI Taxonomy" id="438768"/>
    <lineage>
        <taxon>Eukaryota</taxon>
        <taxon>Fungi</taxon>
        <taxon>Dikarya</taxon>
        <taxon>Ascomycota</taxon>
        <taxon>Pezizomycotina</taxon>
        <taxon>Sordariomycetes</taxon>
        <taxon>Sordariomycetidae</taxon>
        <taxon>Sordariales</taxon>
        <taxon>Schizotheciaceae</taxon>
        <taxon>Echria</taxon>
    </lineage>
</organism>
<sequence>MSLKWFGILQRTSSTRYHYQPLKEGDIRVLRLLPFHGTDDVTSDTEIQCEVIHVPLQDPADYEALSYVWGLPKILPVTESLWVALRHLRYKDQDRYLWVDQICINQEDTAEKSSQVGCMGEIYSKATCTVVWLGPKGPDAALLQDMYTELSQSLPDSERRGPGGVQMLDQKTLAAMMGDSNWDENNNKTVFKRRNILLQFLNLPWFTRAWVYQEVVTAPKVDVVWGTIVLPFDFVTGLVVSAYGIARGSDDRRWHRRIKSTTGFAPLRAMFHDRTAHRNGELDFLNVLWHARKHLSAGNDRDYVYAFLAVNKYTVKDRTHPSNTGLNNSLLLQDRILPDYDATVEHVYTHLALTAINTTRTLDIFQYIVPTKRVPGNYSLPSWVPNWADKHFVCGSPIFVPGVPWKTNASPILQSSDTTWTPSPTPSPLHVLPTSGFTLGRVETVLEHSFKHTYFASTLKNALRLDDLTTLINTHHHQQSPFSPSGTNQIPRSTILETILAAGSFTPGPSHSQTPYTTPHLLAAYDTERETIPPPGEDDAGEAARNWLRQAAEVAAGKRVFLLDTTDQMVGMGFSTLRVGDLVAFLFGCRAPVVLRMERGGGMYTVVGLCFVHGCMDGVEMEARWRGRVPERFLLV</sequence>
<dbReference type="Proteomes" id="UP001239445">
    <property type="component" value="Unassembled WGS sequence"/>
</dbReference>
<protein>
    <submittedName>
        <fullName evidence="2">Heterokaryon incompatibility protein-domain-containing protein</fullName>
    </submittedName>
</protein>
<proteinExistence type="predicted"/>
<dbReference type="AlphaFoldDB" id="A0AAJ0BGX2"/>
<evidence type="ECO:0000259" key="1">
    <source>
        <dbReference type="Pfam" id="PF06985"/>
    </source>
</evidence>
<dbReference type="PANTHER" id="PTHR24148:SF73">
    <property type="entry name" value="HET DOMAIN PROTEIN (AFU_ORTHOLOGUE AFUA_8G01020)"/>
    <property type="match status" value="1"/>
</dbReference>
<dbReference type="Pfam" id="PF26639">
    <property type="entry name" value="Het-6_barrel"/>
    <property type="match status" value="1"/>
</dbReference>
<accession>A0AAJ0BGX2</accession>
<evidence type="ECO:0000313" key="2">
    <source>
        <dbReference type="EMBL" id="KAK1758049.1"/>
    </source>
</evidence>
<dbReference type="Pfam" id="PF06985">
    <property type="entry name" value="HET"/>
    <property type="match status" value="1"/>
</dbReference>
<dbReference type="PANTHER" id="PTHR24148">
    <property type="entry name" value="ANKYRIN REPEAT DOMAIN-CONTAINING PROTEIN 39 HOMOLOG-RELATED"/>
    <property type="match status" value="1"/>
</dbReference>
<comment type="caution">
    <text evidence="2">The sequence shown here is derived from an EMBL/GenBank/DDBJ whole genome shotgun (WGS) entry which is preliminary data.</text>
</comment>
<dbReference type="EMBL" id="MU839829">
    <property type="protein sequence ID" value="KAK1758049.1"/>
    <property type="molecule type" value="Genomic_DNA"/>
</dbReference>
<feature type="domain" description="Heterokaryon incompatibility" evidence="1">
    <location>
        <begin position="62"/>
        <end position="214"/>
    </location>
</feature>
<evidence type="ECO:0000313" key="3">
    <source>
        <dbReference type="Proteomes" id="UP001239445"/>
    </source>
</evidence>
<keyword evidence="3" id="KW-1185">Reference proteome</keyword>